<feature type="transmembrane region" description="Helical" evidence="2">
    <location>
        <begin position="39"/>
        <end position="61"/>
    </location>
</feature>
<feature type="compositionally biased region" description="Basic and acidic residues" evidence="1">
    <location>
        <begin position="206"/>
        <end position="219"/>
    </location>
</feature>
<evidence type="ECO:0000313" key="3">
    <source>
        <dbReference type="EMBL" id="WXA94440.1"/>
    </source>
</evidence>
<keyword evidence="4" id="KW-1185">Reference proteome</keyword>
<sequence length="272" mass="28461">MIIRDLSEESRALLDLAKDDGLPDDAQLERTRARLAEKIGTGMVLGAAAAMLGKTAAAPVATKAAGWSSSLAFKAFAMLALLGGGSAAVGGYMIRPHATEMSTLHAPTTAHALVAASTPPARPMPRVAVPESTAPPEIHVMAPAPRPRVDAPAVHHAAPPAPPTTAPDVAPIQAPLPRPAVARVSLMNDVAHLREAQRALTAGDPTRAREEAERVRDDGPLAEEGEGMRILAACAEPARKAESQVLVDGFTRRRPESPLLLRIRAACSPYSR</sequence>
<dbReference type="Proteomes" id="UP001379533">
    <property type="component" value="Chromosome"/>
</dbReference>
<feature type="region of interest" description="Disordered" evidence="1">
    <location>
        <begin position="202"/>
        <end position="224"/>
    </location>
</feature>
<proteinExistence type="predicted"/>
<reference evidence="3 4" key="1">
    <citation type="submission" date="2021-12" db="EMBL/GenBank/DDBJ databases">
        <title>Discovery of the Pendulisporaceae a myxobacterial family with distinct sporulation behavior and unique specialized metabolism.</title>
        <authorList>
            <person name="Garcia R."/>
            <person name="Popoff A."/>
            <person name="Bader C.D."/>
            <person name="Loehr J."/>
            <person name="Walesch S."/>
            <person name="Walt C."/>
            <person name="Boldt J."/>
            <person name="Bunk B."/>
            <person name="Haeckl F.J.F.P.J."/>
            <person name="Gunesch A.P."/>
            <person name="Birkelbach J."/>
            <person name="Nuebel U."/>
            <person name="Pietschmann T."/>
            <person name="Bach T."/>
            <person name="Mueller R."/>
        </authorList>
    </citation>
    <scope>NUCLEOTIDE SEQUENCE [LARGE SCALE GENOMIC DNA]</scope>
    <source>
        <strain evidence="3 4">MSr12523</strain>
    </source>
</reference>
<name>A0ABZ2K6Y2_9BACT</name>
<evidence type="ECO:0000256" key="2">
    <source>
        <dbReference type="SAM" id="Phobius"/>
    </source>
</evidence>
<evidence type="ECO:0000313" key="4">
    <source>
        <dbReference type="Proteomes" id="UP001379533"/>
    </source>
</evidence>
<organism evidence="3 4">
    <name type="scientific">Pendulispora brunnea</name>
    <dbReference type="NCBI Taxonomy" id="2905690"/>
    <lineage>
        <taxon>Bacteria</taxon>
        <taxon>Pseudomonadati</taxon>
        <taxon>Myxococcota</taxon>
        <taxon>Myxococcia</taxon>
        <taxon>Myxococcales</taxon>
        <taxon>Sorangiineae</taxon>
        <taxon>Pendulisporaceae</taxon>
        <taxon>Pendulispora</taxon>
    </lineage>
</organism>
<protein>
    <submittedName>
        <fullName evidence="3">Uncharacterized protein</fullName>
    </submittedName>
</protein>
<feature type="transmembrane region" description="Helical" evidence="2">
    <location>
        <begin position="73"/>
        <end position="94"/>
    </location>
</feature>
<dbReference type="RefSeq" id="WP_394845046.1">
    <property type="nucleotide sequence ID" value="NZ_CP089982.1"/>
</dbReference>
<gene>
    <name evidence="3" type="ORF">LZC95_49340</name>
</gene>
<keyword evidence="2" id="KW-1133">Transmembrane helix</keyword>
<dbReference type="EMBL" id="CP089982">
    <property type="protein sequence ID" value="WXA94440.1"/>
    <property type="molecule type" value="Genomic_DNA"/>
</dbReference>
<accession>A0ABZ2K6Y2</accession>
<keyword evidence="2" id="KW-0472">Membrane</keyword>
<keyword evidence="2" id="KW-0812">Transmembrane</keyword>
<evidence type="ECO:0000256" key="1">
    <source>
        <dbReference type="SAM" id="MobiDB-lite"/>
    </source>
</evidence>